<evidence type="ECO:0000256" key="8">
    <source>
        <dbReference type="HAMAP-Rule" id="MF_03100"/>
    </source>
</evidence>
<comment type="similarity">
    <text evidence="8">Belongs to the SLX1 family.</text>
</comment>
<feature type="region of interest" description="Disordered" evidence="9">
    <location>
        <begin position="304"/>
        <end position="345"/>
    </location>
</feature>
<comment type="subcellular location">
    <subcellularLocation>
        <location evidence="8">Nucleus</location>
    </subcellularLocation>
</comment>
<protein>
    <submittedName>
        <fullName evidence="11">Slx4p interacting protein</fullName>
    </submittedName>
</protein>
<dbReference type="InterPro" id="IPR050381">
    <property type="entry name" value="SLX1_endonuclease"/>
</dbReference>
<dbReference type="Proteomes" id="UP001176521">
    <property type="component" value="Unassembled WGS sequence"/>
</dbReference>
<evidence type="ECO:0000256" key="1">
    <source>
        <dbReference type="ARBA" id="ARBA00022722"/>
    </source>
</evidence>
<dbReference type="PANTHER" id="PTHR20208:SF10">
    <property type="entry name" value="STRUCTURE-SPECIFIC ENDONUCLEASE SUBUNIT SLX1"/>
    <property type="match status" value="1"/>
</dbReference>
<keyword evidence="3 8" id="KW-0227">DNA damage</keyword>
<dbReference type="InterPro" id="IPR013083">
    <property type="entry name" value="Znf_RING/FYVE/PHD"/>
</dbReference>
<keyword evidence="12" id="KW-1185">Reference proteome</keyword>
<evidence type="ECO:0000256" key="7">
    <source>
        <dbReference type="ARBA" id="ARBA00023242"/>
    </source>
</evidence>
<keyword evidence="1 8" id="KW-0540">Nuclease</keyword>
<evidence type="ECO:0000256" key="9">
    <source>
        <dbReference type="SAM" id="MobiDB-lite"/>
    </source>
</evidence>
<dbReference type="CDD" id="cd10455">
    <property type="entry name" value="GIY-YIG_SLX1"/>
    <property type="match status" value="1"/>
</dbReference>
<dbReference type="InterPro" id="IPR027520">
    <property type="entry name" value="Slx1"/>
</dbReference>
<dbReference type="GO" id="GO:0033557">
    <property type="term" value="C:Slx1-Slx4 complex"/>
    <property type="evidence" value="ECO:0007669"/>
    <property type="project" value="UniProtKB-UniRule"/>
</dbReference>
<proteinExistence type="inferred from homology"/>
<feature type="compositionally biased region" description="Low complexity" evidence="9">
    <location>
        <begin position="307"/>
        <end position="318"/>
    </location>
</feature>
<keyword evidence="5 8" id="KW-0233">DNA recombination</keyword>
<keyword evidence="2 8" id="KW-0255">Endonuclease</keyword>
<dbReference type="InterPro" id="IPR000305">
    <property type="entry name" value="GIY-YIG_endonuc"/>
</dbReference>
<dbReference type="Pfam" id="PF01541">
    <property type="entry name" value="GIY-YIG"/>
    <property type="match status" value="1"/>
</dbReference>
<dbReference type="EMBL" id="JAPDMQ010000082">
    <property type="protein sequence ID" value="KAK0536135.1"/>
    <property type="molecule type" value="Genomic_DNA"/>
</dbReference>
<dbReference type="PANTHER" id="PTHR20208">
    <property type="entry name" value="STRUCTURE-SPECIFIC ENDONUCLEASE SUBUNIT SLX1"/>
    <property type="match status" value="1"/>
</dbReference>
<evidence type="ECO:0000256" key="4">
    <source>
        <dbReference type="ARBA" id="ARBA00022801"/>
    </source>
</evidence>
<accession>A0AAN6GEB5</accession>
<feature type="domain" description="GIY-YIG" evidence="10">
    <location>
        <begin position="15"/>
        <end position="101"/>
    </location>
</feature>
<keyword evidence="4 8" id="KW-0378">Hydrolase</keyword>
<comment type="caution">
    <text evidence="8">Lacks conserved residue(s) required for the propagation of feature annotation.</text>
</comment>
<feature type="region of interest" description="Disordered" evidence="9">
    <location>
        <begin position="383"/>
        <end position="405"/>
    </location>
</feature>
<feature type="compositionally biased region" description="Basic residues" evidence="9">
    <location>
        <begin position="652"/>
        <end position="663"/>
    </location>
</feature>
<feature type="compositionally biased region" description="Low complexity" evidence="9">
    <location>
        <begin position="620"/>
        <end position="640"/>
    </location>
</feature>
<comment type="function">
    <text evidence="8">Catalytic subunit of the SLX1-SLX4 structure-specific endonuclease that resolves DNA secondary structures generated during DNA repair and recombination. Has endonuclease activity towards branched DNA substrates, introducing single-strand cuts in duplex DNA close to junctions with ss-DNA.</text>
</comment>
<comment type="subunit">
    <text evidence="8">Forms a heterodimer with SLX4.</text>
</comment>
<evidence type="ECO:0000313" key="11">
    <source>
        <dbReference type="EMBL" id="KAK0536135.1"/>
    </source>
</evidence>
<comment type="cofactor">
    <cofactor evidence="8">
        <name>a divalent metal cation</name>
        <dbReference type="ChEBI" id="CHEBI:60240"/>
    </cofactor>
</comment>
<reference evidence="11" key="1">
    <citation type="journal article" date="2023" name="PhytoFront">
        <title>Draft Genome Resources of Seven Strains of Tilletia horrida, Causal Agent of Kernel Smut of Rice.</title>
        <authorList>
            <person name="Khanal S."/>
            <person name="Antony Babu S."/>
            <person name="Zhou X.G."/>
        </authorList>
    </citation>
    <scope>NUCLEOTIDE SEQUENCE</scope>
    <source>
        <strain evidence="11">TX3</strain>
    </source>
</reference>
<dbReference type="PROSITE" id="PS50164">
    <property type="entry name" value="GIY_YIG"/>
    <property type="match status" value="1"/>
</dbReference>
<dbReference type="PROSITE" id="PS51257">
    <property type="entry name" value="PROKAR_LIPOPROTEIN"/>
    <property type="match status" value="1"/>
</dbReference>
<dbReference type="Gene3D" id="3.30.40.10">
    <property type="entry name" value="Zinc/RING finger domain, C3HC4 (zinc finger)"/>
    <property type="match status" value="1"/>
</dbReference>
<feature type="compositionally biased region" description="Acidic residues" evidence="9">
    <location>
        <begin position="668"/>
        <end position="677"/>
    </location>
</feature>
<evidence type="ECO:0000256" key="3">
    <source>
        <dbReference type="ARBA" id="ARBA00022763"/>
    </source>
</evidence>
<evidence type="ECO:0000256" key="2">
    <source>
        <dbReference type="ARBA" id="ARBA00022759"/>
    </source>
</evidence>
<keyword evidence="7 8" id="KW-0539">Nucleus</keyword>
<dbReference type="Gene3D" id="3.40.1440.10">
    <property type="entry name" value="GIY-YIG endonuclease"/>
    <property type="match status" value="1"/>
</dbReference>
<comment type="caution">
    <text evidence="11">The sequence shown here is derived from an EMBL/GenBank/DDBJ whole genome shotgun (WGS) entry which is preliminary data.</text>
</comment>
<evidence type="ECO:0000259" key="10">
    <source>
        <dbReference type="PROSITE" id="PS50164"/>
    </source>
</evidence>
<dbReference type="GO" id="GO:0017108">
    <property type="term" value="F:5'-flap endonuclease activity"/>
    <property type="evidence" value="ECO:0007669"/>
    <property type="project" value="InterPro"/>
</dbReference>
<sequence length="677" mass="72711">MVRATVAAGAHTLPSFYACYLLRSYAGKHQAATTSVYIGSTPHPPRRQKQHNGVLALGGAKRTRRGRPWRMDVLVHGFPSRIAALTFEWAAQHPHLSRTLRVAEGQQLFPPVRKPHRTRSHPPSTTALFRLLVLRTLMQSEPFSAWSLQVTFCAEWAWIAWKRLDAQMPWTTTTMTTTNTAAVDGSIPPRFSSRGRLLAPATLTPAPSCAFRGVDGTVVPLVEQQRHIASGSSKPNKGVKTLPATEAERQAKAARKTKPLVQPDPASIVLKARWGEHFATLAADKAQVFNSILSTSLEELEQAPLASTSSSGSNSSYSLPLEPLDDRQQLSTTAKGKRKQKENADFDDADVGEAQWAHLQRVLNAQTRGHVSWDTYLAEAMRRARSQPPPPISSEADVEGDADEDDGYGLAAPRAEEVVTHAPSDLKVPCGICKKDLDVMDHLSYVLCPTLHAPTVTSGDSAASKPCTSLFHTRCLASSFLAQEEAATAAALQSVSSSSASSAPKLFVLPTFGACPSQHCSANTPAPSMRLATWSSVIRGMYRLRERSSKESARLAKVEGKRALRDAAAAAKAQAKAKAVDMEMEMEEGAVSPKKRGRKPKAATAAAVGAGNGGDESSASASPTKKTRTRTTSASASPSKLVSPSKRPLQSKAKKTTKGKRKSSSSASEDEDTFSEG</sequence>
<gene>
    <name evidence="11" type="primary">SLX1</name>
    <name evidence="11" type="ORF">OC842_002083</name>
</gene>
<evidence type="ECO:0000256" key="6">
    <source>
        <dbReference type="ARBA" id="ARBA00023204"/>
    </source>
</evidence>
<dbReference type="GO" id="GO:0008821">
    <property type="term" value="F:crossover junction DNA endonuclease activity"/>
    <property type="evidence" value="ECO:0007669"/>
    <property type="project" value="TreeGrafter"/>
</dbReference>
<feature type="region of interest" description="Disordered" evidence="9">
    <location>
        <begin position="581"/>
        <end position="677"/>
    </location>
</feature>
<dbReference type="InterPro" id="IPR035901">
    <property type="entry name" value="GIY-YIG_endonuc_sf"/>
</dbReference>
<dbReference type="AlphaFoldDB" id="A0AAN6GEB5"/>
<evidence type="ECO:0000256" key="5">
    <source>
        <dbReference type="ARBA" id="ARBA00023172"/>
    </source>
</evidence>
<dbReference type="GO" id="GO:0000724">
    <property type="term" value="P:double-strand break repair via homologous recombination"/>
    <property type="evidence" value="ECO:0007669"/>
    <property type="project" value="TreeGrafter"/>
</dbReference>
<feature type="compositionally biased region" description="Acidic residues" evidence="9">
    <location>
        <begin position="396"/>
        <end position="405"/>
    </location>
</feature>
<dbReference type="HAMAP" id="MF_03100">
    <property type="entry name" value="Endonuc_su_Slx1"/>
    <property type="match status" value="1"/>
</dbReference>
<organism evidence="11 12">
    <name type="scientific">Tilletia horrida</name>
    <dbReference type="NCBI Taxonomy" id="155126"/>
    <lineage>
        <taxon>Eukaryota</taxon>
        <taxon>Fungi</taxon>
        <taxon>Dikarya</taxon>
        <taxon>Basidiomycota</taxon>
        <taxon>Ustilaginomycotina</taxon>
        <taxon>Exobasidiomycetes</taxon>
        <taxon>Tilletiales</taxon>
        <taxon>Tilletiaceae</taxon>
        <taxon>Tilletia</taxon>
    </lineage>
</organism>
<name>A0AAN6GEB5_9BASI</name>
<keyword evidence="6 8" id="KW-0234">DNA repair</keyword>
<evidence type="ECO:0000313" key="12">
    <source>
        <dbReference type="Proteomes" id="UP001176521"/>
    </source>
</evidence>
<feature type="region of interest" description="Disordered" evidence="9">
    <location>
        <begin position="228"/>
        <end position="260"/>
    </location>
</feature>